<sequence>MSPELVAGERLIRQLERSAEIAGCAIDVVCWRSRDVSASIFTCAEHRLTVAVAGAPGRAWLDTLDENSMIVPGHALVALGVGAVDDSGKRLLAEIEAQTAREA</sequence>
<dbReference type="EMBL" id="ATDP01000082">
    <property type="protein sequence ID" value="EQB15752.1"/>
    <property type="molecule type" value="Genomic_DNA"/>
</dbReference>
<organism evidence="1 2">
    <name type="scientific">Sphingobium lactosutens DS20</name>
    <dbReference type="NCBI Taxonomy" id="1331060"/>
    <lineage>
        <taxon>Bacteria</taxon>
        <taxon>Pseudomonadati</taxon>
        <taxon>Pseudomonadota</taxon>
        <taxon>Alphaproteobacteria</taxon>
        <taxon>Sphingomonadales</taxon>
        <taxon>Sphingomonadaceae</taxon>
        <taxon>Sphingobium</taxon>
    </lineage>
</organism>
<reference evidence="1 2" key="1">
    <citation type="journal article" date="2013" name="Genome Announc.">
        <title>Draft Genome Sequence of Sphingobium lactosutens Strain DS20T, Isolated from a Hexachlorocyclohexane Dumpsite.</title>
        <authorList>
            <person name="Kumar R."/>
            <person name="Dwivedi V."/>
            <person name="Negi V."/>
            <person name="Khurana J.P."/>
            <person name="Lal R."/>
        </authorList>
    </citation>
    <scope>NUCLEOTIDE SEQUENCE [LARGE SCALE GENOMIC DNA]</scope>
    <source>
        <strain evidence="1 2">DS20</strain>
    </source>
</reference>
<evidence type="ECO:0000313" key="1">
    <source>
        <dbReference type="EMBL" id="EQB15752.1"/>
    </source>
</evidence>
<name>T0HRR1_9SPHN</name>
<dbReference type="RefSeq" id="WP_021225882.1">
    <property type="nucleotide sequence ID" value="NZ_ATDP01000082.1"/>
</dbReference>
<gene>
    <name evidence="1" type="ORF">RLDS_10790</name>
</gene>
<accession>T0HRR1</accession>
<comment type="caution">
    <text evidence="1">The sequence shown here is derived from an EMBL/GenBank/DDBJ whole genome shotgun (WGS) entry which is preliminary data.</text>
</comment>
<proteinExistence type="predicted"/>
<dbReference type="Proteomes" id="UP000015531">
    <property type="component" value="Unassembled WGS sequence"/>
</dbReference>
<dbReference type="OrthoDB" id="7473760at2"/>
<evidence type="ECO:0000313" key="2">
    <source>
        <dbReference type="Proteomes" id="UP000015531"/>
    </source>
</evidence>
<dbReference type="PATRIC" id="fig|1331060.3.peg.2064"/>
<dbReference type="AlphaFoldDB" id="T0HRR1"/>
<protein>
    <submittedName>
        <fullName evidence="1">Uncharacterized protein</fullName>
    </submittedName>
</protein>
<keyword evidence="2" id="KW-1185">Reference proteome</keyword>